<sequence length="189" mass="21416">MVVGFNLSATLNVVRLFKDPKLCIPSVKYANFNEMKLPFPGHIKAVVLDKDNCFAKPHDDKVWPEYSEQWERLKGMYPGARMLIVSNSAGTDDDVGHKQAKILEQQTGVPVLCHSVKKPGCHEEIMEYFRRNDVCEQASQVAVVGDRLFTDVVMANTMGAYSVWLHNGVIKSSNPFVLLEQQVYRWISK</sequence>
<dbReference type="SUPFAM" id="SSF56784">
    <property type="entry name" value="HAD-like"/>
    <property type="match status" value="1"/>
</dbReference>
<dbReference type="NCBIfam" id="TIGR01668">
    <property type="entry name" value="YqeG_hyp_ppase"/>
    <property type="match status" value="1"/>
</dbReference>
<dbReference type="InterPro" id="IPR010021">
    <property type="entry name" value="PGPP1/Gep4"/>
</dbReference>
<dbReference type="PANTHER" id="PTHR19288:SF25">
    <property type="entry name" value="PHOSPHATIDYLGLYCEROPHOSPHATASE GEP4, MITOCHONDRIAL"/>
    <property type="match status" value="1"/>
</dbReference>
<keyword evidence="2" id="KW-1185">Reference proteome</keyword>
<dbReference type="NCBIfam" id="TIGR01662">
    <property type="entry name" value="HAD-SF-IIIA"/>
    <property type="match status" value="1"/>
</dbReference>
<dbReference type="InterPro" id="IPR006549">
    <property type="entry name" value="HAD-SF_hydro_IIIA"/>
</dbReference>
<proteinExistence type="predicted"/>
<evidence type="ECO:0000313" key="2">
    <source>
        <dbReference type="Proteomes" id="UP000422736"/>
    </source>
</evidence>
<evidence type="ECO:0000313" key="1">
    <source>
        <dbReference type="EMBL" id="QGN17475.1"/>
    </source>
</evidence>
<accession>A0ABX6EYQ9</accession>
<dbReference type="InterPro" id="IPR027706">
    <property type="entry name" value="PGP_Pase"/>
</dbReference>
<dbReference type="PANTHER" id="PTHR19288">
    <property type="entry name" value="4-NITROPHENYLPHOSPHATASE-RELATED"/>
    <property type="match status" value="1"/>
</dbReference>
<dbReference type="Gene3D" id="3.40.50.1000">
    <property type="entry name" value="HAD superfamily/HAD-like"/>
    <property type="match status" value="1"/>
</dbReference>
<dbReference type="InterPro" id="IPR036412">
    <property type="entry name" value="HAD-like_sf"/>
</dbReference>
<reference evidence="1 2" key="2">
    <citation type="submission" date="2019-11" db="EMBL/GenBank/DDBJ databases">
        <authorList>
            <person name="Lu H."/>
        </authorList>
    </citation>
    <scope>NUCLEOTIDE SEQUENCE [LARGE SCALE GENOMIC DNA]</scope>
    <source>
        <strain evidence="1 2">FIM1</strain>
    </source>
</reference>
<name>A0ABX6EYQ9_KLUMA</name>
<dbReference type="Proteomes" id="UP000422736">
    <property type="component" value="Chromosome 6"/>
</dbReference>
<dbReference type="Pfam" id="PF09419">
    <property type="entry name" value="PGP_phosphatase"/>
    <property type="match status" value="1"/>
</dbReference>
<reference evidence="1 2" key="1">
    <citation type="submission" date="2016-03" db="EMBL/GenBank/DDBJ databases">
        <title>How can Kluyveromyces marxianus grow so fast - potential evolutionary course in Saccharomyces Complex revealed by comparative genomics.</title>
        <authorList>
            <person name="Mo W."/>
            <person name="Lu W."/>
            <person name="Yang X."/>
            <person name="Qi J."/>
            <person name="Lv H."/>
        </authorList>
    </citation>
    <scope>NUCLEOTIDE SEQUENCE [LARGE SCALE GENOMIC DNA]</scope>
    <source>
        <strain evidence="1 2">FIM1</strain>
    </source>
</reference>
<organism evidence="1 2">
    <name type="scientific">Kluyveromyces marxianus</name>
    <name type="common">Yeast</name>
    <name type="synonym">Candida kefyr</name>
    <dbReference type="NCBI Taxonomy" id="4911"/>
    <lineage>
        <taxon>Eukaryota</taxon>
        <taxon>Fungi</taxon>
        <taxon>Dikarya</taxon>
        <taxon>Ascomycota</taxon>
        <taxon>Saccharomycotina</taxon>
        <taxon>Saccharomycetes</taxon>
        <taxon>Saccharomycetales</taxon>
        <taxon>Saccharomycetaceae</taxon>
        <taxon>Kluyveromyces</taxon>
    </lineage>
</organism>
<gene>
    <name evidence="1" type="primary">GEP4</name>
    <name evidence="1" type="ORF">FIM1_4211</name>
</gene>
<dbReference type="InterPro" id="IPR023214">
    <property type="entry name" value="HAD_sf"/>
</dbReference>
<dbReference type="EMBL" id="CP015059">
    <property type="protein sequence ID" value="QGN17475.1"/>
    <property type="molecule type" value="Genomic_DNA"/>
</dbReference>
<protein>
    <submittedName>
        <fullName evidence="1">UPF0660 protein YHR100C</fullName>
    </submittedName>
</protein>